<keyword evidence="2" id="KW-1185">Reference proteome</keyword>
<dbReference type="OrthoDB" id="3039255at2759"/>
<dbReference type="EMBL" id="NHTK01005963">
    <property type="protein sequence ID" value="PPQ70164.1"/>
    <property type="molecule type" value="Genomic_DNA"/>
</dbReference>
<sequence>MAYSRFLWVLKRMLIPFEPSNSQLPYEIWRIIYYLLPKDYRLTLYSVNSALFNLVMHEMYSNLDLRPQRGALSFDTRYFVANLSSFAFKQVKSLALEPDIEHEEPKPLPFWSRLVDCITLQPVLKEMVSWNMELIPTRIPKMTALSSLKIEYPALKYSRTRFQKFIQPRRARWIVPSSLSKLELNLPLDLVHLTLHSAPIFQHLEELILTLIDKPPYEQPLVTDVAKLVNEKCSNITKLGVHNASDAVDPFFASLLPLPHLSSLSFIWPSHYAQVSVLRGCHSFLSAHADALRTVTLDIDYDLRYRPLRSNNEITSHPIFRISLPRLTNLTLWPTFSISSNAITTSFLEQHIGSFIQTLTQLHMPNSSLQENEIPKIVRLVGGHSSHLRVLQMNVQSFRCKLLELFCGCCPSLEVLELTFSDLATGDPPKVIERPLTYDWRDWSPDRHRDKYIEIIGLFEPFFCEEMDKYDYSQWGIQRLHLGFKPIDCRSEAPNYDPFRGPLARAMSSLISFNGEEIWRDRDIDANKFSASR</sequence>
<evidence type="ECO:0000313" key="2">
    <source>
        <dbReference type="Proteomes" id="UP000284842"/>
    </source>
</evidence>
<gene>
    <name evidence="1" type="ORF">CVT24_003891</name>
</gene>
<proteinExistence type="predicted"/>
<name>A0A409VV75_9AGAR</name>
<evidence type="ECO:0000313" key="1">
    <source>
        <dbReference type="EMBL" id="PPQ70164.1"/>
    </source>
</evidence>
<organism evidence="1 2">
    <name type="scientific">Panaeolus cyanescens</name>
    <dbReference type="NCBI Taxonomy" id="181874"/>
    <lineage>
        <taxon>Eukaryota</taxon>
        <taxon>Fungi</taxon>
        <taxon>Dikarya</taxon>
        <taxon>Basidiomycota</taxon>
        <taxon>Agaricomycotina</taxon>
        <taxon>Agaricomycetes</taxon>
        <taxon>Agaricomycetidae</taxon>
        <taxon>Agaricales</taxon>
        <taxon>Agaricineae</taxon>
        <taxon>Galeropsidaceae</taxon>
        <taxon>Panaeolus</taxon>
    </lineage>
</organism>
<reference evidence="1 2" key="1">
    <citation type="journal article" date="2018" name="Evol. Lett.">
        <title>Horizontal gene cluster transfer increased hallucinogenic mushroom diversity.</title>
        <authorList>
            <person name="Reynolds H.T."/>
            <person name="Vijayakumar V."/>
            <person name="Gluck-Thaler E."/>
            <person name="Korotkin H.B."/>
            <person name="Matheny P.B."/>
            <person name="Slot J.C."/>
        </authorList>
    </citation>
    <scope>NUCLEOTIDE SEQUENCE [LARGE SCALE GENOMIC DNA]</scope>
    <source>
        <strain evidence="1 2">2629</strain>
    </source>
</reference>
<comment type="caution">
    <text evidence="1">The sequence shown here is derived from an EMBL/GenBank/DDBJ whole genome shotgun (WGS) entry which is preliminary data.</text>
</comment>
<dbReference type="AlphaFoldDB" id="A0A409VV75"/>
<protein>
    <submittedName>
        <fullName evidence="1">Uncharacterized protein</fullName>
    </submittedName>
</protein>
<dbReference type="Proteomes" id="UP000284842">
    <property type="component" value="Unassembled WGS sequence"/>
</dbReference>
<dbReference type="InterPro" id="IPR032675">
    <property type="entry name" value="LRR_dom_sf"/>
</dbReference>
<accession>A0A409VV75</accession>
<dbReference type="SUPFAM" id="SSF52047">
    <property type="entry name" value="RNI-like"/>
    <property type="match status" value="1"/>
</dbReference>
<dbReference type="InParanoid" id="A0A409VV75"/>
<dbReference type="Gene3D" id="3.80.10.10">
    <property type="entry name" value="Ribonuclease Inhibitor"/>
    <property type="match status" value="1"/>
</dbReference>